<keyword evidence="3 6" id="KW-0812">Transmembrane</keyword>
<evidence type="ECO:0000256" key="4">
    <source>
        <dbReference type="ARBA" id="ARBA00022989"/>
    </source>
</evidence>
<reference evidence="8" key="1">
    <citation type="submission" date="2019-02" db="EMBL/GenBank/DDBJ databases">
        <authorList>
            <person name="Gruber-Vodicka R. H."/>
            <person name="Seah K. B. B."/>
        </authorList>
    </citation>
    <scope>NUCLEOTIDE SEQUENCE</scope>
    <source>
        <strain evidence="7">BECK_BY2</strain>
        <strain evidence="8">BECK_BY3</strain>
    </source>
</reference>
<evidence type="ECO:0000256" key="6">
    <source>
        <dbReference type="SAM" id="Phobius"/>
    </source>
</evidence>
<feature type="transmembrane region" description="Helical" evidence="6">
    <location>
        <begin position="176"/>
        <end position="194"/>
    </location>
</feature>
<organism evidence="8">
    <name type="scientific">Candidatus Kentrum sp. TUN</name>
    <dbReference type="NCBI Taxonomy" id="2126343"/>
    <lineage>
        <taxon>Bacteria</taxon>
        <taxon>Pseudomonadati</taxon>
        <taxon>Pseudomonadota</taxon>
        <taxon>Gammaproteobacteria</taxon>
        <taxon>Candidatus Kentrum</taxon>
    </lineage>
</organism>
<name>A0A450ZD35_9GAMM</name>
<accession>A0A450ZD35</accession>
<evidence type="ECO:0000313" key="7">
    <source>
        <dbReference type="EMBL" id="VFK50441.1"/>
    </source>
</evidence>
<dbReference type="CDD" id="cd06581">
    <property type="entry name" value="TM_PBP1_LivM_like"/>
    <property type="match status" value="1"/>
</dbReference>
<evidence type="ECO:0000313" key="8">
    <source>
        <dbReference type="EMBL" id="VFK51677.1"/>
    </source>
</evidence>
<dbReference type="PANTHER" id="PTHR30482:SF17">
    <property type="entry name" value="ABC TRANSPORTER ATP-BINDING PROTEIN"/>
    <property type="match status" value="1"/>
</dbReference>
<feature type="transmembrane region" description="Helical" evidence="6">
    <location>
        <begin position="16"/>
        <end position="36"/>
    </location>
</feature>
<keyword evidence="5 6" id="KW-0472">Membrane</keyword>
<sequence>MRGTIFSSLCKPNRPGIIPALVLVLILVVPLVAYWLGNPFYLDVATRLVVLAIAATGLNLVLGFSGLLSFGHAAFIGIGAYAVGIPVWHDLYGGWDWLAGTNGFFHLGLAMLLGGIFALVTGVIGLRTRGVHFIMITLAFGQMMHYFFVSLETYGGDDGLVIDSRSQFPLIDLDDLVTLFLVCFGLLLIILYGIHRLVHSRFGRVLRGAKSNDERLCAMGVNPYWYRLTAWVISGAITALAGALLGNFSTFISPEMMGWTRSGELLFIVILGGAGTLFGPVLGTAAFLLLEEVLSSWTVYWHFPFGLILIGMVLFRGRKRGRE</sequence>
<dbReference type="Pfam" id="PF02653">
    <property type="entry name" value="BPD_transp_2"/>
    <property type="match status" value="1"/>
</dbReference>
<dbReference type="PANTHER" id="PTHR30482">
    <property type="entry name" value="HIGH-AFFINITY BRANCHED-CHAIN AMINO ACID TRANSPORT SYSTEM PERMEASE"/>
    <property type="match status" value="1"/>
</dbReference>
<keyword evidence="2" id="KW-1003">Cell membrane</keyword>
<feature type="transmembrane region" description="Helical" evidence="6">
    <location>
        <begin position="265"/>
        <end position="290"/>
    </location>
</feature>
<evidence type="ECO:0000256" key="3">
    <source>
        <dbReference type="ARBA" id="ARBA00022692"/>
    </source>
</evidence>
<gene>
    <name evidence="7" type="ORF">BECKTUN1418E_GA0071001_100313</name>
    <name evidence="8" type="ORF">BECKTUN1418F_GA0071002_100313</name>
</gene>
<dbReference type="EMBL" id="CAADFY010000003">
    <property type="protein sequence ID" value="VFK51677.1"/>
    <property type="molecule type" value="Genomic_DNA"/>
</dbReference>
<dbReference type="AlphaFoldDB" id="A0A450ZD35"/>
<feature type="transmembrane region" description="Helical" evidence="6">
    <location>
        <begin position="296"/>
        <end position="315"/>
    </location>
</feature>
<evidence type="ECO:0000256" key="5">
    <source>
        <dbReference type="ARBA" id="ARBA00023136"/>
    </source>
</evidence>
<feature type="transmembrane region" description="Helical" evidence="6">
    <location>
        <begin position="132"/>
        <end position="155"/>
    </location>
</feature>
<comment type="subcellular location">
    <subcellularLocation>
        <location evidence="1">Cell inner membrane</location>
        <topology evidence="1">Multi-pass membrane protein</topology>
    </subcellularLocation>
</comment>
<keyword evidence="4 6" id="KW-1133">Transmembrane helix</keyword>
<feature type="transmembrane region" description="Helical" evidence="6">
    <location>
        <begin position="228"/>
        <end position="253"/>
    </location>
</feature>
<feature type="transmembrane region" description="Helical" evidence="6">
    <location>
        <begin position="104"/>
        <end position="126"/>
    </location>
</feature>
<dbReference type="GO" id="GO:0005886">
    <property type="term" value="C:plasma membrane"/>
    <property type="evidence" value="ECO:0007669"/>
    <property type="project" value="UniProtKB-SubCell"/>
</dbReference>
<dbReference type="EMBL" id="CAADFV010000003">
    <property type="protein sequence ID" value="VFK50441.1"/>
    <property type="molecule type" value="Genomic_DNA"/>
</dbReference>
<proteinExistence type="predicted"/>
<dbReference type="GO" id="GO:0015658">
    <property type="term" value="F:branched-chain amino acid transmembrane transporter activity"/>
    <property type="evidence" value="ECO:0007669"/>
    <property type="project" value="InterPro"/>
</dbReference>
<evidence type="ECO:0000256" key="1">
    <source>
        <dbReference type="ARBA" id="ARBA00004429"/>
    </source>
</evidence>
<dbReference type="InterPro" id="IPR001851">
    <property type="entry name" value="ABC_transp_permease"/>
</dbReference>
<feature type="transmembrane region" description="Helical" evidence="6">
    <location>
        <begin position="73"/>
        <end position="92"/>
    </location>
</feature>
<evidence type="ECO:0000256" key="2">
    <source>
        <dbReference type="ARBA" id="ARBA00022475"/>
    </source>
</evidence>
<protein>
    <submittedName>
        <fullName evidence="8">Branched-chain amino acid transport system permease protein</fullName>
    </submittedName>
</protein>
<feature type="transmembrane region" description="Helical" evidence="6">
    <location>
        <begin position="48"/>
        <end position="67"/>
    </location>
</feature>
<dbReference type="InterPro" id="IPR043428">
    <property type="entry name" value="LivM-like"/>
</dbReference>